<name>A0AAU2VCP4_9ACTN</name>
<protein>
    <submittedName>
        <fullName evidence="1">Uncharacterized protein</fullName>
    </submittedName>
</protein>
<gene>
    <name evidence="1" type="ORF">OG549_32060</name>
</gene>
<proteinExistence type="predicted"/>
<organism evidence="1">
    <name type="scientific">Streptomyces sp. NBC_00003</name>
    <dbReference type="NCBI Taxonomy" id="2903608"/>
    <lineage>
        <taxon>Bacteria</taxon>
        <taxon>Bacillati</taxon>
        <taxon>Actinomycetota</taxon>
        <taxon>Actinomycetes</taxon>
        <taxon>Kitasatosporales</taxon>
        <taxon>Streptomycetaceae</taxon>
        <taxon>Streptomyces</taxon>
    </lineage>
</organism>
<sequence>MTIGPIAWVLVSRRKQDASVQEERERHAELSRKYTNLLEEVTTRELPSGPSRT</sequence>
<reference evidence="1" key="1">
    <citation type="submission" date="2022-10" db="EMBL/GenBank/DDBJ databases">
        <title>The complete genomes of actinobacterial strains from the NBC collection.</title>
        <authorList>
            <person name="Joergensen T.S."/>
            <person name="Alvarez Arevalo M."/>
            <person name="Sterndorff E.B."/>
            <person name="Faurdal D."/>
            <person name="Vuksanovic O."/>
            <person name="Mourched A.-S."/>
            <person name="Charusanti P."/>
            <person name="Shaw S."/>
            <person name="Blin K."/>
            <person name="Weber T."/>
        </authorList>
    </citation>
    <scope>NUCLEOTIDE SEQUENCE</scope>
    <source>
        <strain evidence="1">NBC_00003</strain>
    </source>
</reference>
<dbReference type="AlphaFoldDB" id="A0AAU2VCP4"/>
<evidence type="ECO:0000313" key="1">
    <source>
        <dbReference type="EMBL" id="WTW64914.1"/>
    </source>
</evidence>
<accession>A0AAU2VCP4</accession>
<dbReference type="EMBL" id="CP108318">
    <property type="protein sequence ID" value="WTW64914.1"/>
    <property type="molecule type" value="Genomic_DNA"/>
</dbReference>